<dbReference type="PROSITE" id="PS51375">
    <property type="entry name" value="PPR"/>
    <property type="match status" value="2"/>
</dbReference>
<gene>
    <name evidence="4" type="ORF">F3Y22_tig00111584pilonHSYRG00185</name>
</gene>
<keyword evidence="1" id="KW-0677">Repeat</keyword>
<dbReference type="NCBIfam" id="TIGR00756">
    <property type="entry name" value="PPR"/>
    <property type="match status" value="2"/>
</dbReference>
<protein>
    <submittedName>
        <fullName evidence="4">Detected protein of confused Function</fullName>
    </submittedName>
</protein>
<reference evidence="4" key="1">
    <citation type="submission" date="2019-09" db="EMBL/GenBank/DDBJ databases">
        <title>Draft genome information of white flower Hibiscus syriacus.</title>
        <authorList>
            <person name="Kim Y.-M."/>
        </authorList>
    </citation>
    <scope>NUCLEOTIDE SEQUENCE [LARGE SCALE GENOMIC DNA]</scope>
    <source>
        <strain evidence="4">YM2019G1</strain>
    </source>
</reference>
<evidence type="ECO:0000259" key="3">
    <source>
        <dbReference type="Pfam" id="PF07727"/>
    </source>
</evidence>
<evidence type="ECO:0000313" key="5">
    <source>
        <dbReference type="Proteomes" id="UP000436088"/>
    </source>
</evidence>
<feature type="repeat" description="PPR" evidence="2">
    <location>
        <begin position="140"/>
        <end position="174"/>
    </location>
</feature>
<feature type="repeat" description="PPR" evidence="2">
    <location>
        <begin position="175"/>
        <end position="209"/>
    </location>
</feature>
<evidence type="ECO:0000256" key="2">
    <source>
        <dbReference type="PROSITE-ProRule" id="PRU00708"/>
    </source>
</evidence>
<dbReference type="Proteomes" id="UP000436088">
    <property type="component" value="Unassembled WGS sequence"/>
</dbReference>
<dbReference type="Pfam" id="PF13041">
    <property type="entry name" value="PPR_2"/>
    <property type="match status" value="1"/>
</dbReference>
<dbReference type="InterPro" id="IPR013103">
    <property type="entry name" value="RVT_2"/>
</dbReference>
<dbReference type="EMBL" id="VEPZ02001376">
    <property type="protein sequence ID" value="KAE8676564.1"/>
    <property type="molecule type" value="Genomic_DNA"/>
</dbReference>
<proteinExistence type="predicted"/>
<organism evidence="4 5">
    <name type="scientific">Hibiscus syriacus</name>
    <name type="common">Rose of Sharon</name>
    <dbReference type="NCBI Taxonomy" id="106335"/>
    <lineage>
        <taxon>Eukaryota</taxon>
        <taxon>Viridiplantae</taxon>
        <taxon>Streptophyta</taxon>
        <taxon>Embryophyta</taxon>
        <taxon>Tracheophyta</taxon>
        <taxon>Spermatophyta</taxon>
        <taxon>Magnoliopsida</taxon>
        <taxon>eudicotyledons</taxon>
        <taxon>Gunneridae</taxon>
        <taxon>Pentapetalae</taxon>
        <taxon>rosids</taxon>
        <taxon>malvids</taxon>
        <taxon>Malvales</taxon>
        <taxon>Malvaceae</taxon>
        <taxon>Malvoideae</taxon>
        <taxon>Hibiscus</taxon>
    </lineage>
</organism>
<dbReference type="Pfam" id="PF07727">
    <property type="entry name" value="RVT_2"/>
    <property type="match status" value="1"/>
</dbReference>
<dbReference type="Gene3D" id="1.25.40.10">
    <property type="entry name" value="Tetratricopeptide repeat domain"/>
    <property type="match status" value="2"/>
</dbReference>
<name>A0A6A2YJK4_HIBSY</name>
<accession>A0A6A2YJK4</accession>
<dbReference type="InterPro" id="IPR011990">
    <property type="entry name" value="TPR-like_helical_dom_sf"/>
</dbReference>
<dbReference type="InterPro" id="IPR002885">
    <property type="entry name" value="PPR_rpt"/>
</dbReference>
<feature type="domain" description="Reverse transcriptase Ty1/copia-type" evidence="3">
    <location>
        <begin position="356"/>
        <end position="425"/>
    </location>
</feature>
<evidence type="ECO:0000313" key="4">
    <source>
        <dbReference type="EMBL" id="KAE8676564.1"/>
    </source>
</evidence>
<comment type="caution">
    <text evidence="4">The sequence shown here is derived from an EMBL/GenBank/DDBJ whole genome shotgun (WGS) entry which is preliminary data.</text>
</comment>
<evidence type="ECO:0000256" key="1">
    <source>
        <dbReference type="ARBA" id="ARBA00022737"/>
    </source>
</evidence>
<dbReference type="AlphaFoldDB" id="A0A6A2YJK4"/>
<sequence>MAAVVVVGKRDEGGLRYEFSPDFDSCNLLFDKLVGANARKGGRNFLHQTGLDPEPCSLERYIRCLCENNSVEEAVDAFSILRCDGTSAPLSSSLDVGTLECLIQAFCIDGKASKGFCLHGETDEAYRLFKEMPQKGIVRDIITFDNLIRAFCMKGKAVGSLDLLHELLAEGLQPSASSYAPIIKNLCRAGHIEETKNLLNDMQSRSVELKFIAGLCEQGYIAEGLEWLGEMLKNKLKPRQKILEKLVRCLSERDKFDDSLLVLDFMFRLGYALKISTCHSIVTKFCQRNAHLVEPCLDETPKDSQDLQGQVASSAEPAVAALIPPGLSSRWISRATGFKKKSSRTYSTFEMPVDLGSDMQEIINLKQKLSKQFAMKDLGAAKQILRMRIKRDTKSGTLMLSQVEYINKVLSKFNMQDTKPVSTPLGVHFRLSKEQSPKTNEERAYMVKVSYASAIGSLMYVMVCTRPDIAHAVGAVSRYMNNPGKLEMSKSEEALQSMFILYEELQ</sequence>
<keyword evidence="5" id="KW-1185">Reference proteome</keyword>
<dbReference type="Pfam" id="PF01535">
    <property type="entry name" value="PPR"/>
    <property type="match status" value="2"/>
</dbReference>
<dbReference type="PANTHER" id="PTHR45613">
    <property type="entry name" value="PENTATRICOPEPTIDE REPEAT-CONTAINING PROTEIN"/>
    <property type="match status" value="1"/>
</dbReference>
<dbReference type="PANTHER" id="PTHR45613:SF9">
    <property type="entry name" value="MITOCHONDRIAL GROUP I INTRON SPLICING FACTOR CCM1"/>
    <property type="match status" value="1"/>
</dbReference>